<evidence type="ECO:0000256" key="1">
    <source>
        <dbReference type="SAM" id="MobiDB-lite"/>
    </source>
</evidence>
<dbReference type="SMART" id="SM00563">
    <property type="entry name" value="PlsC"/>
    <property type="match status" value="1"/>
</dbReference>
<dbReference type="EMBL" id="CP000386">
    <property type="protein sequence ID" value="ABG05497.1"/>
    <property type="molecule type" value="Genomic_DNA"/>
</dbReference>
<name>Q1ASY1_RUBXD</name>
<sequence length="302" mass="32160">MRSAAFQPPDGPRTPGRRPPSIPASEPARLERLVGICAADLVEAFGAGPELSGRRALERLARPLVRGTARRVALYDEIVGSCGLRAGGAWALEQMAQSFETSGAEGLPEDGPLLVVSNHPGLADAVALFASIPRRDLKVVAARRPFLDALPNTARHLVVVPEGGGGVGPVREAARHLRAGGALLTFPAGKIEPDPALFPEEALALEGWSESVALLARLVPGLVVVPAVVSGVLSRAALRNPLVLVRRREEDRRWLAAALQMLAPPLRRVRTRVDFGRPLPARGFATEKALSEVRRMIAARNP</sequence>
<feature type="compositionally biased region" description="Pro residues" evidence="1">
    <location>
        <begin position="9"/>
        <end position="22"/>
    </location>
</feature>
<dbReference type="SUPFAM" id="SSF69593">
    <property type="entry name" value="Glycerol-3-phosphate (1)-acyltransferase"/>
    <property type="match status" value="1"/>
</dbReference>
<keyword evidence="3" id="KW-0012">Acyltransferase</keyword>
<proteinExistence type="predicted"/>
<dbReference type="Proteomes" id="UP000006637">
    <property type="component" value="Chromosome"/>
</dbReference>
<dbReference type="HOGENOM" id="CLU_920961_0_0_11"/>
<evidence type="ECO:0000259" key="2">
    <source>
        <dbReference type="SMART" id="SM00563"/>
    </source>
</evidence>
<dbReference type="AlphaFoldDB" id="Q1ASY1"/>
<dbReference type="Pfam" id="PF01553">
    <property type="entry name" value="Acyltransferase"/>
    <property type="match status" value="1"/>
</dbReference>
<feature type="domain" description="Phospholipid/glycerol acyltransferase" evidence="2">
    <location>
        <begin position="113"/>
        <end position="232"/>
    </location>
</feature>
<reference evidence="3 4" key="1">
    <citation type="submission" date="2006-06" db="EMBL/GenBank/DDBJ databases">
        <title>Complete sequence of Rubrobacter xylanophilus DSM 9941.</title>
        <authorList>
            <consortium name="US DOE Joint Genome Institute"/>
            <person name="Copeland A."/>
            <person name="Lucas S."/>
            <person name="Lapidus A."/>
            <person name="Barry K."/>
            <person name="Detter J.C."/>
            <person name="Glavina del Rio T."/>
            <person name="Hammon N."/>
            <person name="Israni S."/>
            <person name="Dalin E."/>
            <person name="Tice H."/>
            <person name="Pitluck S."/>
            <person name="Munk A.C."/>
            <person name="Brettin T."/>
            <person name="Bruce D."/>
            <person name="Han C."/>
            <person name="Tapia R."/>
            <person name="Gilna P."/>
            <person name="Schmutz J."/>
            <person name="Larimer F."/>
            <person name="Land M."/>
            <person name="Hauser L."/>
            <person name="Kyrpides N."/>
            <person name="Lykidis A."/>
            <person name="da Costa M.S."/>
            <person name="Rainey F.A."/>
            <person name="Empadinhas N."/>
            <person name="Jolivet E."/>
            <person name="Battista J.R."/>
            <person name="Richardson P."/>
        </authorList>
    </citation>
    <scope>NUCLEOTIDE SEQUENCE [LARGE SCALE GENOMIC DNA]</scope>
    <source>
        <strain evidence="4">DSM 9941 / NBRC 16129 / PRD-1</strain>
    </source>
</reference>
<dbReference type="KEGG" id="rxy:Rxyl_2580"/>
<protein>
    <submittedName>
        <fullName evidence="3">Phospholipid/glycerol acyltransferase</fullName>
    </submittedName>
</protein>
<dbReference type="STRING" id="266117.Rxyl_2580"/>
<keyword evidence="4" id="KW-1185">Reference proteome</keyword>
<keyword evidence="3" id="KW-0808">Transferase</keyword>
<dbReference type="RefSeq" id="WP_011565506.1">
    <property type="nucleotide sequence ID" value="NC_008148.1"/>
</dbReference>
<accession>Q1ASY1</accession>
<evidence type="ECO:0000313" key="4">
    <source>
        <dbReference type="Proteomes" id="UP000006637"/>
    </source>
</evidence>
<organism evidence="3 4">
    <name type="scientific">Rubrobacter xylanophilus (strain DSM 9941 / JCM 11954 / NBRC 16129 / PRD-1)</name>
    <dbReference type="NCBI Taxonomy" id="266117"/>
    <lineage>
        <taxon>Bacteria</taxon>
        <taxon>Bacillati</taxon>
        <taxon>Actinomycetota</taxon>
        <taxon>Rubrobacteria</taxon>
        <taxon>Rubrobacterales</taxon>
        <taxon>Rubrobacteraceae</taxon>
        <taxon>Rubrobacter</taxon>
    </lineage>
</organism>
<dbReference type="InterPro" id="IPR002123">
    <property type="entry name" value="Plipid/glycerol_acylTrfase"/>
</dbReference>
<evidence type="ECO:0000313" key="3">
    <source>
        <dbReference type="EMBL" id="ABG05497.1"/>
    </source>
</evidence>
<gene>
    <name evidence="3" type="ordered locus">Rxyl_2580</name>
</gene>
<feature type="region of interest" description="Disordered" evidence="1">
    <location>
        <begin position="1"/>
        <end position="25"/>
    </location>
</feature>
<dbReference type="eggNOG" id="COG0204">
    <property type="taxonomic scope" value="Bacteria"/>
</dbReference>
<dbReference type="GO" id="GO:0016746">
    <property type="term" value="F:acyltransferase activity"/>
    <property type="evidence" value="ECO:0007669"/>
    <property type="project" value="UniProtKB-KW"/>
</dbReference>